<evidence type="ECO:0000313" key="3">
    <source>
        <dbReference type="Proteomes" id="UP000327013"/>
    </source>
</evidence>
<evidence type="ECO:0000313" key="2">
    <source>
        <dbReference type="EMBL" id="KAE7998940.1"/>
    </source>
</evidence>
<proteinExistence type="predicted"/>
<name>A0A5N6QLD0_9ROSI</name>
<accession>A0A5N6QLD0</accession>
<sequence length="323" mass="36661">MLEHELSLKKAQYEVGLAKVQEASKPTQPPNTMEAIALSEAKDPHPKSSKRNDNTKWALVQPSLKGKAIQIAKTTSTEPTAQQVTNLRAQIAKKLGTESDSSSFEPEEVKPECSLERYDEEAPLLPIIFQHQIFPTYFVKIGRWNKAFQLIQTGRWEDYVHHLYGLSFVEALKDKAIIIKTGMGCKGQPKTTETLIVISGSEYTRRLLSITIANRQETIIVHLQKKLDKKFCGASARLQFSPDQQYWERSRQLQKLDERAIDFTQHYTWKDAGRILCRARLGYNRDSLAIAFAKGGLMPASDKLETPSPQYKKRKTASPMKVL</sequence>
<dbReference type="Proteomes" id="UP000327013">
    <property type="component" value="Chromosome 1"/>
</dbReference>
<evidence type="ECO:0000256" key="1">
    <source>
        <dbReference type="SAM" id="MobiDB-lite"/>
    </source>
</evidence>
<feature type="region of interest" description="Disordered" evidence="1">
    <location>
        <begin position="303"/>
        <end position="323"/>
    </location>
</feature>
<dbReference type="EMBL" id="CM017321">
    <property type="protein sequence ID" value="KAE7998940.1"/>
    <property type="molecule type" value="Genomic_DNA"/>
</dbReference>
<keyword evidence="3" id="KW-1185">Reference proteome</keyword>
<feature type="region of interest" description="Disordered" evidence="1">
    <location>
        <begin position="20"/>
        <end position="56"/>
    </location>
</feature>
<feature type="compositionally biased region" description="Basic and acidic residues" evidence="1">
    <location>
        <begin position="40"/>
        <end position="54"/>
    </location>
</feature>
<dbReference type="AlphaFoldDB" id="A0A5N6QLD0"/>
<organism evidence="2 3">
    <name type="scientific">Carpinus fangiana</name>
    <dbReference type="NCBI Taxonomy" id="176857"/>
    <lineage>
        <taxon>Eukaryota</taxon>
        <taxon>Viridiplantae</taxon>
        <taxon>Streptophyta</taxon>
        <taxon>Embryophyta</taxon>
        <taxon>Tracheophyta</taxon>
        <taxon>Spermatophyta</taxon>
        <taxon>Magnoliopsida</taxon>
        <taxon>eudicotyledons</taxon>
        <taxon>Gunneridae</taxon>
        <taxon>Pentapetalae</taxon>
        <taxon>rosids</taxon>
        <taxon>fabids</taxon>
        <taxon>Fagales</taxon>
        <taxon>Betulaceae</taxon>
        <taxon>Carpinus</taxon>
    </lineage>
</organism>
<reference evidence="2 3" key="1">
    <citation type="submission" date="2019-06" db="EMBL/GenBank/DDBJ databases">
        <title>A chromosomal-level reference genome of Carpinus fangiana (Coryloideae, Betulaceae).</title>
        <authorList>
            <person name="Yang X."/>
            <person name="Wang Z."/>
            <person name="Zhang L."/>
            <person name="Hao G."/>
            <person name="Liu J."/>
            <person name="Yang Y."/>
        </authorList>
    </citation>
    <scope>NUCLEOTIDE SEQUENCE [LARGE SCALE GENOMIC DNA]</scope>
    <source>
        <strain evidence="2">Cfa_2016G</strain>
        <tissue evidence="2">Leaf</tissue>
    </source>
</reference>
<protein>
    <submittedName>
        <fullName evidence="2">Uncharacterized protein</fullName>
    </submittedName>
</protein>
<gene>
    <name evidence="2" type="ORF">FH972_003433</name>
</gene>